<name>A0A7I8WLY5_BURXY</name>
<accession>A0A7I8WLY5</accession>
<gene>
    <name evidence="4" type="ORF">BXYJ_LOCUS5780</name>
</gene>
<dbReference type="PANTHER" id="PTHR16255:SF1">
    <property type="entry name" value="REQUIRED FOR MEIOTIC NUCLEAR DIVISION PROTEIN 1 HOMOLOG"/>
    <property type="match status" value="1"/>
</dbReference>
<dbReference type="OrthoDB" id="242766at2759"/>
<keyword evidence="2" id="KW-0472">Membrane</keyword>
<proteinExistence type="inferred from homology"/>
<dbReference type="Proteomes" id="UP000659654">
    <property type="component" value="Unassembled WGS sequence"/>
</dbReference>
<keyword evidence="2" id="KW-1133">Transmembrane helix</keyword>
<organism evidence="4 5">
    <name type="scientific">Bursaphelenchus xylophilus</name>
    <name type="common">Pinewood nematode worm</name>
    <name type="synonym">Aphelenchoides xylophilus</name>
    <dbReference type="NCBI Taxonomy" id="6326"/>
    <lineage>
        <taxon>Eukaryota</taxon>
        <taxon>Metazoa</taxon>
        <taxon>Ecdysozoa</taxon>
        <taxon>Nematoda</taxon>
        <taxon>Chromadorea</taxon>
        <taxon>Rhabditida</taxon>
        <taxon>Tylenchina</taxon>
        <taxon>Tylenchomorpha</taxon>
        <taxon>Aphelenchoidea</taxon>
        <taxon>Aphelenchoididae</taxon>
        <taxon>Bursaphelenchus</taxon>
    </lineage>
</organism>
<dbReference type="Pfam" id="PF02582">
    <property type="entry name" value="DUF155"/>
    <property type="match status" value="1"/>
</dbReference>
<sequence length="400" mass="46497">MNSAYRLACFGHQLHRSSLVPARFLLKNQNLRPNSLLCLRQFYMSIPRLELSKEPKKPVPIVLQSTPVSSTARRTLKRRRSLTAMIKKEGDGRPQVFGVALAESFDLIHLLADAKLAQTYQMTFVDDEFEDAIHFTPKAEYNISPGSNKEFFLFSDGVLISWHYDRTEFQRLIEHLKPLGDTPYDDVLVQQEIESMTLDISGSGKLNIKNDVIRIPKIENETQKAVEVLVRYAVSHGMAASVKVAIWEHKLNEYSEPLNSTTQSLKNGVIPWRRRECLKRIGEFAALRYSINLNSGLLNTDFYWEREQLDKVFEDVLRYFVVKKRLRELNSRLDYCENLVNQIDEMLTHRHASFLEWMIIILIVIEVIFDLLHYFDFSVTPVFIVDDPTKLIQNKKKSQE</sequence>
<evidence type="ECO:0000259" key="3">
    <source>
        <dbReference type="Pfam" id="PF02582"/>
    </source>
</evidence>
<dbReference type="AlphaFoldDB" id="A0A7I8WLY5"/>
<dbReference type="Proteomes" id="UP000582659">
    <property type="component" value="Unassembled WGS sequence"/>
</dbReference>
<dbReference type="PANTHER" id="PTHR16255">
    <property type="entry name" value="REQUIRED FOR MEIOTIC NUCLEAR DIVISION PROTEIN 1 HOMOLOG"/>
    <property type="match status" value="1"/>
</dbReference>
<dbReference type="EMBL" id="CAJFCV020000003">
    <property type="protein sequence ID" value="CAG9105093.1"/>
    <property type="molecule type" value="Genomic_DNA"/>
</dbReference>
<comment type="similarity">
    <text evidence="1">Belongs to the RMD1/sif2 family.</text>
</comment>
<evidence type="ECO:0000256" key="2">
    <source>
        <dbReference type="SAM" id="Phobius"/>
    </source>
</evidence>
<dbReference type="InterPro" id="IPR051624">
    <property type="entry name" value="RMD1/Sad1-interacting"/>
</dbReference>
<protein>
    <submittedName>
        <fullName evidence="4">(pine wood nematode) hypothetical protein</fullName>
    </submittedName>
</protein>
<reference evidence="4" key="1">
    <citation type="submission" date="2020-09" db="EMBL/GenBank/DDBJ databases">
        <authorList>
            <person name="Kikuchi T."/>
        </authorList>
    </citation>
    <scope>NUCLEOTIDE SEQUENCE</scope>
    <source>
        <strain evidence="4">Ka4C1</strain>
    </source>
</reference>
<evidence type="ECO:0000313" key="4">
    <source>
        <dbReference type="EMBL" id="CAD5219641.1"/>
    </source>
</evidence>
<feature type="domain" description="DUF155" evidence="3">
    <location>
        <begin position="152"/>
        <end position="330"/>
    </location>
</feature>
<evidence type="ECO:0000313" key="5">
    <source>
        <dbReference type="Proteomes" id="UP000659654"/>
    </source>
</evidence>
<comment type="caution">
    <text evidence="4">The sequence shown here is derived from an EMBL/GenBank/DDBJ whole genome shotgun (WGS) entry which is preliminary data.</text>
</comment>
<dbReference type="GO" id="GO:0005739">
    <property type="term" value="C:mitochondrion"/>
    <property type="evidence" value="ECO:0007669"/>
    <property type="project" value="UniProtKB-ARBA"/>
</dbReference>
<keyword evidence="2" id="KW-0812">Transmembrane</keyword>
<evidence type="ECO:0000256" key="1">
    <source>
        <dbReference type="ARBA" id="ARBA00008306"/>
    </source>
</evidence>
<dbReference type="GO" id="GO:0070131">
    <property type="term" value="P:positive regulation of mitochondrial translation"/>
    <property type="evidence" value="ECO:0007669"/>
    <property type="project" value="TreeGrafter"/>
</dbReference>
<dbReference type="InterPro" id="IPR003734">
    <property type="entry name" value="DUF155"/>
</dbReference>
<keyword evidence="5" id="KW-1185">Reference proteome</keyword>
<dbReference type="EMBL" id="CAJFDI010000003">
    <property type="protein sequence ID" value="CAD5219641.1"/>
    <property type="molecule type" value="Genomic_DNA"/>
</dbReference>
<feature type="transmembrane region" description="Helical" evidence="2">
    <location>
        <begin position="354"/>
        <end position="375"/>
    </location>
</feature>